<feature type="compositionally biased region" description="Polar residues" evidence="1">
    <location>
        <begin position="24"/>
        <end position="35"/>
    </location>
</feature>
<dbReference type="Pfam" id="PF14923">
    <property type="entry name" value="CCDC142"/>
    <property type="match status" value="1"/>
</dbReference>
<evidence type="ECO:0000259" key="2">
    <source>
        <dbReference type="Pfam" id="PF14923"/>
    </source>
</evidence>
<dbReference type="OrthoDB" id="6579237at2759"/>
<evidence type="ECO:0000256" key="1">
    <source>
        <dbReference type="SAM" id="MobiDB-lite"/>
    </source>
</evidence>
<proteinExistence type="predicted"/>
<name>A0A8T2LSR8_ASTMX</name>
<reference evidence="3 4" key="1">
    <citation type="submission" date="2021-07" db="EMBL/GenBank/DDBJ databases">
        <authorList>
            <person name="Imarazene B."/>
            <person name="Zahm M."/>
            <person name="Klopp C."/>
            <person name="Cabau C."/>
            <person name="Beille S."/>
            <person name="Jouanno E."/>
            <person name="Castinel A."/>
            <person name="Lluch J."/>
            <person name="Gil L."/>
            <person name="Kuchtly C."/>
            <person name="Lopez Roques C."/>
            <person name="Donnadieu C."/>
            <person name="Parrinello H."/>
            <person name="Journot L."/>
            <person name="Du K."/>
            <person name="Schartl M."/>
            <person name="Retaux S."/>
            <person name="Guiguen Y."/>
        </authorList>
    </citation>
    <scope>NUCLEOTIDE SEQUENCE [LARGE SCALE GENOMIC DNA]</scope>
    <source>
        <strain evidence="3">Pach_M1</strain>
        <tissue evidence="3">Testis</tissue>
    </source>
</reference>
<evidence type="ECO:0000313" key="3">
    <source>
        <dbReference type="EMBL" id="KAG9271861.1"/>
    </source>
</evidence>
<feature type="region of interest" description="Disordered" evidence="1">
    <location>
        <begin position="23"/>
        <end position="61"/>
    </location>
</feature>
<dbReference type="PANTHER" id="PTHR21436">
    <property type="entry name" value="COILED-COIL DOMAIN-CONTAINING PROTEIN 142"/>
    <property type="match status" value="1"/>
</dbReference>
<dbReference type="AlphaFoldDB" id="A0A8T2LSR8"/>
<feature type="compositionally biased region" description="Basic and acidic residues" evidence="1">
    <location>
        <begin position="532"/>
        <end position="544"/>
    </location>
</feature>
<dbReference type="EMBL" id="JAICCE010000010">
    <property type="protein sequence ID" value="KAG9271861.1"/>
    <property type="molecule type" value="Genomic_DNA"/>
</dbReference>
<feature type="region of interest" description="Disordered" evidence="1">
    <location>
        <begin position="514"/>
        <end position="549"/>
    </location>
</feature>
<dbReference type="Proteomes" id="UP000752171">
    <property type="component" value="Unassembled WGS sequence"/>
</dbReference>
<organism evidence="3 4">
    <name type="scientific">Astyanax mexicanus</name>
    <name type="common">Blind cave fish</name>
    <name type="synonym">Astyanax fasciatus mexicanus</name>
    <dbReference type="NCBI Taxonomy" id="7994"/>
    <lineage>
        <taxon>Eukaryota</taxon>
        <taxon>Metazoa</taxon>
        <taxon>Chordata</taxon>
        <taxon>Craniata</taxon>
        <taxon>Vertebrata</taxon>
        <taxon>Euteleostomi</taxon>
        <taxon>Actinopterygii</taxon>
        <taxon>Neopterygii</taxon>
        <taxon>Teleostei</taxon>
        <taxon>Ostariophysi</taxon>
        <taxon>Characiformes</taxon>
        <taxon>Characoidei</taxon>
        <taxon>Acestrorhamphidae</taxon>
        <taxon>Acestrorhamphinae</taxon>
        <taxon>Astyanax</taxon>
    </lineage>
</organism>
<evidence type="ECO:0000313" key="4">
    <source>
        <dbReference type="Proteomes" id="UP000752171"/>
    </source>
</evidence>
<dbReference type="PANTHER" id="PTHR21436:SF2">
    <property type="entry name" value="COILED-COIL DOMAIN-CONTAINING PROTEIN 142"/>
    <property type="match status" value="1"/>
</dbReference>
<accession>A0A8T2LSR8</accession>
<feature type="domain" description="Coiled-coil protein 142 C-terminal" evidence="2">
    <location>
        <begin position="578"/>
        <end position="1029"/>
    </location>
</feature>
<feature type="compositionally biased region" description="Polar residues" evidence="1">
    <location>
        <begin position="452"/>
        <end position="461"/>
    </location>
</feature>
<feature type="region of interest" description="Disordered" evidence="1">
    <location>
        <begin position="431"/>
        <end position="477"/>
    </location>
</feature>
<gene>
    <name evidence="3" type="primary">CCDC142</name>
    <name evidence="3" type="ORF">AMEX_G12796</name>
</gene>
<dbReference type="InterPro" id="IPR055350">
    <property type="entry name" value="CCDC142_C"/>
</dbReference>
<sequence>MHLYRRDERSELAKLWAEIRMAQMSANQQEGQSEPNKPPHSTAAAADRVEQSAVTDSSELLASEDEQRKPIVCPEILSEEYLSRDKYDGSRYHCPFTKSLQKAEALFRIRFNPSLKWLLRQKGDGSCWDYENEDNFVACQNLTSRSSVRLQRLEHNLLSLSSQCRVLRGVRGCLQGCVTGLSASGEVDFYHHPQAAAFSQHYVQLHHLLEQRAQLLFLHEFGRRSRVASCFVTRLGDVLERARLLLLAGGGGPAAGLPSSSTWNLGLQAMCEELQLHVSHWDLLCARARSDLFLRPVLFNHSEMLGSMRKALSMLGLQALLLMERCIHTALLALAAAQLGRVPRDALEDLVAAVELYNHIVAQKKATTWSSQVLFRSNWSQISPGFSRNSAEPAPFPVVQLMKILARRRAQIASEQLYYWTSQQTDLISLSGQPSTEWSDSGPSDPPQPSSFTSASITAENSPDPLSDDPPKKHLHTSWSSNLPLSTFVRRDREYLETLFQVLVSSTDLLAPHIPKRPPLDRAHTADGAMDSSRRASEGEEKLPNRAKTASSRHKAIQWMDLSKSDACVELFSQYRDMLWNQFNRSVINCFYYQPHSDRLGSVNQWNYQMMFLLGKWLQHACKEELVPAESKDVLNKFCFHILSTAAFMRWDDMMCASLGLGVNDKCLPRPVPENSAVRTATMDLTIQLFPPLFCVLHLLQTPDPNSGEEESGCSVYYLKLLRRAVATVQSSTFWVMSKAYQFLAAWALNKFLLVTQGDLKVLRRTVEVLAQQLDVVGDGAEHPLIVQHNLQLTRAVSQLQAFSELVLRIFSMDCKKMSVEIFEQTMPSAKHWRVNYKSELPSSPSEYAASAAQSVIGQVIEGVQPLPDEARIPALTEAMTAFMEAWMEHILKQKIKFSIQGALQLKQDFDLIRDLIRSEEYSLSEELHHRLLSLRVFQQVDGAIVCLLQQPMAKTYVLSRGWDPFRRCCPKRGQVVDQAAGSLNNLETMDIQPMCHQALTQAEGSVTPELLSTAPPESYLAVAQQEWLDLRIHSGSRWRLPGFQCFSKSES</sequence>
<comment type="caution">
    <text evidence="3">The sequence shown here is derived from an EMBL/GenBank/DDBJ whole genome shotgun (WGS) entry which is preliminary data.</text>
</comment>
<protein>
    <submittedName>
        <fullName evidence="3">Coiled-coil domain-containing protein 142</fullName>
    </submittedName>
</protein>
<dbReference type="InterPro" id="IPR026700">
    <property type="entry name" value="CCDC142"/>
</dbReference>